<proteinExistence type="predicted"/>
<feature type="region of interest" description="Disordered" evidence="1">
    <location>
        <begin position="47"/>
        <end position="111"/>
    </location>
</feature>
<gene>
    <name evidence="2" type="ORF">UFOVP221_44</name>
</gene>
<organism evidence="2">
    <name type="scientific">uncultured Caudovirales phage</name>
    <dbReference type="NCBI Taxonomy" id="2100421"/>
    <lineage>
        <taxon>Viruses</taxon>
        <taxon>Duplodnaviria</taxon>
        <taxon>Heunggongvirae</taxon>
        <taxon>Uroviricota</taxon>
        <taxon>Caudoviricetes</taxon>
        <taxon>Peduoviridae</taxon>
        <taxon>Maltschvirus</taxon>
        <taxon>Maltschvirus maltsch</taxon>
    </lineage>
</organism>
<sequence>MPIFNDRRGHNGDRRRGFIQHITDMVSDALGPYTGNVSDRTLDILAPTTVPRKPGTPHPLSGRIGSGRSTDSVNLFGQTVDMSGYDTSTGIPIPKKQMKKYRRQAKKTGWY</sequence>
<name>A0A6J7WSY3_9CAUD</name>
<feature type="compositionally biased region" description="Basic residues" evidence="1">
    <location>
        <begin position="96"/>
        <end position="111"/>
    </location>
</feature>
<protein>
    <submittedName>
        <fullName evidence="2">Uncharacterized protein</fullName>
    </submittedName>
</protein>
<reference evidence="2" key="1">
    <citation type="submission" date="2020-05" db="EMBL/GenBank/DDBJ databases">
        <authorList>
            <person name="Chiriac C."/>
            <person name="Salcher M."/>
            <person name="Ghai R."/>
            <person name="Kavagutti S V."/>
        </authorList>
    </citation>
    <scope>NUCLEOTIDE SEQUENCE</scope>
</reference>
<evidence type="ECO:0000313" key="2">
    <source>
        <dbReference type="EMBL" id="CAB5219244.1"/>
    </source>
</evidence>
<feature type="compositionally biased region" description="Polar residues" evidence="1">
    <location>
        <begin position="67"/>
        <end position="90"/>
    </location>
</feature>
<dbReference type="EMBL" id="LR798267">
    <property type="protein sequence ID" value="CAB5219244.1"/>
    <property type="molecule type" value="Genomic_DNA"/>
</dbReference>
<accession>A0A6J7WSY3</accession>
<evidence type="ECO:0000256" key="1">
    <source>
        <dbReference type="SAM" id="MobiDB-lite"/>
    </source>
</evidence>